<dbReference type="KEGG" id="kne:92179852"/>
<dbReference type="RefSeq" id="XP_066804396.1">
    <property type="nucleotide sequence ID" value="XM_066945707.1"/>
</dbReference>
<organism evidence="2 3">
    <name type="scientific">Kwoniella newhampshirensis</name>
    <dbReference type="NCBI Taxonomy" id="1651941"/>
    <lineage>
        <taxon>Eukaryota</taxon>
        <taxon>Fungi</taxon>
        <taxon>Dikarya</taxon>
        <taxon>Basidiomycota</taxon>
        <taxon>Agaricomycotina</taxon>
        <taxon>Tremellomycetes</taxon>
        <taxon>Tremellales</taxon>
        <taxon>Cryptococcaceae</taxon>
        <taxon>Kwoniella</taxon>
    </lineage>
</organism>
<feature type="region of interest" description="Disordered" evidence="1">
    <location>
        <begin position="1"/>
        <end position="20"/>
    </location>
</feature>
<keyword evidence="3" id="KW-1185">Reference proteome</keyword>
<dbReference type="AlphaFoldDB" id="A0AAW0Z1W6"/>
<evidence type="ECO:0000256" key="1">
    <source>
        <dbReference type="SAM" id="MobiDB-lite"/>
    </source>
</evidence>
<accession>A0AAW0Z1W6</accession>
<feature type="compositionally biased region" description="Polar residues" evidence="1">
    <location>
        <begin position="1"/>
        <end position="10"/>
    </location>
</feature>
<dbReference type="GeneID" id="92179852"/>
<evidence type="ECO:0000313" key="3">
    <source>
        <dbReference type="Proteomes" id="UP001388673"/>
    </source>
</evidence>
<gene>
    <name evidence="2" type="ORF">IAR55_002594</name>
</gene>
<name>A0AAW0Z1W6_9TREE</name>
<protein>
    <submittedName>
        <fullName evidence="2">Uncharacterized protein</fullName>
    </submittedName>
</protein>
<sequence length="132" mass="13482">MSADNNNTNIHAADGTAGGDAAQNIGDKVKGGWNAFPLVFPTLFNTSSLAFLILSSVKIYANVSGSDQAPVKVSEGGNINSFVDNVGEQIAGRGDSTTGTAPASRTEGGERPSAVAAKGADEIQQGMNQIKR</sequence>
<evidence type="ECO:0000313" key="2">
    <source>
        <dbReference type="EMBL" id="KAK8861771.1"/>
    </source>
</evidence>
<proteinExistence type="predicted"/>
<dbReference type="EMBL" id="JBCAWK010000004">
    <property type="protein sequence ID" value="KAK8861771.1"/>
    <property type="molecule type" value="Genomic_DNA"/>
</dbReference>
<reference evidence="2 3" key="1">
    <citation type="journal article" date="2024" name="bioRxiv">
        <title>Comparative genomics of Cryptococcus and Kwoniella reveals pathogenesis evolution and contrasting karyotype dynamics via intercentromeric recombination or chromosome fusion.</title>
        <authorList>
            <person name="Coelho M.A."/>
            <person name="David-Palma M."/>
            <person name="Shea T."/>
            <person name="Bowers K."/>
            <person name="McGinley-Smith S."/>
            <person name="Mohammad A.W."/>
            <person name="Gnirke A."/>
            <person name="Yurkov A.M."/>
            <person name="Nowrousian M."/>
            <person name="Sun S."/>
            <person name="Cuomo C.A."/>
            <person name="Heitman J."/>
        </authorList>
    </citation>
    <scope>NUCLEOTIDE SEQUENCE [LARGE SCALE GENOMIC DNA]</scope>
    <source>
        <strain evidence="2 3">CBS 13917</strain>
    </source>
</reference>
<comment type="caution">
    <text evidence="2">The sequence shown here is derived from an EMBL/GenBank/DDBJ whole genome shotgun (WGS) entry which is preliminary data.</text>
</comment>
<feature type="region of interest" description="Disordered" evidence="1">
    <location>
        <begin position="89"/>
        <end position="132"/>
    </location>
</feature>
<dbReference type="Proteomes" id="UP001388673">
    <property type="component" value="Unassembled WGS sequence"/>
</dbReference>